<proteinExistence type="inferred from homology"/>
<dbReference type="eggNOG" id="KOG2347">
    <property type="taxonomic scope" value="Eukaryota"/>
</dbReference>
<dbReference type="Proteomes" id="UP000001568">
    <property type="component" value="Chromosome 5"/>
</dbReference>
<dbReference type="RefSeq" id="XP_001417717.1">
    <property type="nucleotide sequence ID" value="XM_001417680.1"/>
</dbReference>
<dbReference type="HOGENOM" id="CLU_418215_0_0_1"/>
<dbReference type="KEGG" id="olu:OSTLU_15365"/>
<evidence type="ECO:0000259" key="5">
    <source>
        <dbReference type="Pfam" id="PF15469"/>
    </source>
</evidence>
<evidence type="ECO:0000313" key="6">
    <source>
        <dbReference type="EMBL" id="ABO96010.1"/>
    </source>
</evidence>
<dbReference type="GeneID" id="5002123"/>
<dbReference type="OMA" id="CESAMID"/>
<dbReference type="PANTHER" id="PTHR13043">
    <property type="entry name" value="EXOCYST COMPLEX COMPONENT SEC5"/>
    <property type="match status" value="1"/>
</dbReference>
<name>A4RXA7_OSTLU</name>
<dbReference type="GO" id="GO:0006893">
    <property type="term" value="P:Golgi to plasma membrane transport"/>
    <property type="evidence" value="ECO:0007669"/>
    <property type="project" value="UniProtKB-UniRule"/>
</dbReference>
<evidence type="ECO:0000313" key="7">
    <source>
        <dbReference type="Proteomes" id="UP000001568"/>
    </source>
</evidence>
<dbReference type="GO" id="GO:0015031">
    <property type="term" value="P:protein transport"/>
    <property type="evidence" value="ECO:0007669"/>
    <property type="project" value="UniProtKB-KW"/>
</dbReference>
<dbReference type="PANTHER" id="PTHR13043:SF1">
    <property type="entry name" value="EXOCYST COMPLEX COMPONENT 2"/>
    <property type="match status" value="1"/>
</dbReference>
<dbReference type="AlphaFoldDB" id="A4RXA7"/>
<evidence type="ECO:0000256" key="2">
    <source>
        <dbReference type="ARBA" id="ARBA00022448"/>
    </source>
</evidence>
<dbReference type="Gramene" id="ABO96010">
    <property type="protein sequence ID" value="ABO96010"/>
    <property type="gene ID" value="OSTLU_15365"/>
</dbReference>
<dbReference type="STRING" id="436017.A4RXA7"/>
<evidence type="ECO:0000256" key="1">
    <source>
        <dbReference type="ARBA" id="ARBA00010578"/>
    </source>
</evidence>
<gene>
    <name evidence="6" type="ORF">OSTLU_15365</name>
</gene>
<reference evidence="6 7" key="1">
    <citation type="journal article" date="2007" name="Proc. Natl. Acad. Sci. U.S.A.">
        <title>The tiny eukaryote Ostreococcus provides genomic insights into the paradox of plankton speciation.</title>
        <authorList>
            <person name="Palenik B."/>
            <person name="Grimwood J."/>
            <person name="Aerts A."/>
            <person name="Rouze P."/>
            <person name="Salamov A."/>
            <person name="Putnam N."/>
            <person name="Dupont C."/>
            <person name="Jorgensen R."/>
            <person name="Derelle E."/>
            <person name="Rombauts S."/>
            <person name="Zhou K."/>
            <person name="Otillar R."/>
            <person name="Merchant S.S."/>
            <person name="Podell S."/>
            <person name="Gaasterland T."/>
            <person name="Napoli C."/>
            <person name="Gendler K."/>
            <person name="Manuell A."/>
            <person name="Tai V."/>
            <person name="Vallon O."/>
            <person name="Piganeau G."/>
            <person name="Jancek S."/>
            <person name="Heijde M."/>
            <person name="Jabbari K."/>
            <person name="Bowler C."/>
            <person name="Lohr M."/>
            <person name="Robbens S."/>
            <person name="Werner G."/>
            <person name="Dubchak I."/>
            <person name="Pazour G.J."/>
            <person name="Ren Q."/>
            <person name="Paulsen I."/>
            <person name="Delwiche C."/>
            <person name="Schmutz J."/>
            <person name="Rokhsar D."/>
            <person name="Van de Peer Y."/>
            <person name="Moreau H."/>
            <person name="Grigoriev I.V."/>
        </authorList>
    </citation>
    <scope>NUCLEOTIDE SEQUENCE [LARGE SCALE GENOMIC DNA]</scope>
    <source>
        <strain evidence="6 7">CCE9901</strain>
    </source>
</reference>
<feature type="domain" description="Exocyst complex component EXOC2/Sec5 N-terminal" evidence="5">
    <location>
        <begin position="4"/>
        <end position="206"/>
    </location>
</feature>
<dbReference type="OrthoDB" id="10557091at2759"/>
<dbReference type="GO" id="GO:0006887">
    <property type="term" value="P:exocytosis"/>
    <property type="evidence" value="ECO:0007669"/>
    <property type="project" value="UniProtKB-KW"/>
</dbReference>
<dbReference type="EMBL" id="CP000585">
    <property type="protein sequence ID" value="ABO96010.1"/>
    <property type="molecule type" value="Genomic_DNA"/>
</dbReference>
<keyword evidence="4" id="KW-0653">Protein transport</keyword>
<dbReference type="InterPro" id="IPR029175">
    <property type="entry name" value="EXOC2/Sec5"/>
</dbReference>
<dbReference type="GO" id="GO:0000145">
    <property type="term" value="C:exocyst"/>
    <property type="evidence" value="ECO:0007669"/>
    <property type="project" value="UniProtKB-UniRule"/>
</dbReference>
<dbReference type="InterPro" id="IPR039481">
    <property type="entry name" value="EXOC2/Sec5_N_dom"/>
</dbReference>
<keyword evidence="7" id="KW-1185">Reference proteome</keyword>
<dbReference type="Pfam" id="PF15469">
    <property type="entry name" value="Sec5"/>
    <property type="match status" value="1"/>
</dbReference>
<comment type="subunit">
    <text evidence="4">Component of the exocyst complex.</text>
</comment>
<keyword evidence="3 4" id="KW-0268">Exocytosis</keyword>
<evidence type="ECO:0000256" key="3">
    <source>
        <dbReference type="ARBA" id="ARBA00022483"/>
    </source>
</evidence>
<evidence type="ECO:0000256" key="4">
    <source>
        <dbReference type="RuleBase" id="RU365069"/>
    </source>
</evidence>
<accession>A4RXA7</accession>
<sequence length="656" mass="73423">MTTTEEGFDARAYLVAAHGERTREELARGATRLEAEIDAVRASTRMSAAEELPTVLACLDAMEDARGVLRRGREEAGEFGATAELEARLSRAWKSARESLREVFAIEERREKIARALEAMERHEDVFGIPGAVREALSRGEYARAAETYRRARAAFSGKRSRVLDAVLDEVEENVKSAEERMYERLYVGDLDDAHAERIVTALQTLKLCRPALTSSQGEVTAAGNAVHIYLDRLVEYACEELTNTASSDDFDVETLSRGYRALFVRVWRFVTLMDTCASSYARDASTKIQSVYVGFMKSRFDNSLNKRTIETDAEQANRRFDVLIDKCAKMSCIGFSLSYSYDILGTRLSLQPDLLEALQQQYTRFSVSLRVHLEQALKLAAQPLAQDQRLETTTQSFFRDARVVFQITAEYWLDERFTPWMINAGSRDVGSLIDTFYDAARSLVALARELRRGPLASLAALKQIENWCAVFFDEFNFTGTGIGNEANRVAFRDDISRTTQMFLDEFVGGEMSAIIVAVRRWFAAPVEKTLESRPECVDVLHRVRSTYESATSTVPELATAISQDIAARLVDALRSEFTSNLSQLRPTASTLRVEFELLKLALDARSTKQARDGASRLVDLAARVAPDDDAIARARAIANDAQKHKHLLVALGRLA</sequence>
<protein>
    <recommendedName>
        <fullName evidence="4">Exocyst complex component SEC5</fullName>
    </recommendedName>
</protein>
<keyword evidence="2 4" id="KW-0813">Transport</keyword>
<comment type="function">
    <text evidence="4">Component of the exocyst complex involved in the docking of exocytic vesicles with fusion sites on the plasma membrane.</text>
</comment>
<comment type="similarity">
    <text evidence="1 4">Belongs to the SEC5 family.</text>
</comment>
<organism evidence="6 7">
    <name type="scientific">Ostreococcus lucimarinus (strain CCE9901)</name>
    <dbReference type="NCBI Taxonomy" id="436017"/>
    <lineage>
        <taxon>Eukaryota</taxon>
        <taxon>Viridiplantae</taxon>
        <taxon>Chlorophyta</taxon>
        <taxon>Mamiellophyceae</taxon>
        <taxon>Mamiellales</taxon>
        <taxon>Bathycoccaceae</taxon>
        <taxon>Ostreococcus</taxon>
    </lineage>
</organism>